<dbReference type="GO" id="GO:0006777">
    <property type="term" value="P:Mo-molybdopterin cofactor biosynthetic process"/>
    <property type="evidence" value="ECO:0007669"/>
    <property type="project" value="UniProtKB-KW"/>
</dbReference>
<dbReference type="SUPFAM" id="SSF53448">
    <property type="entry name" value="Nucleotide-diphospho-sugar transferases"/>
    <property type="match status" value="1"/>
</dbReference>
<evidence type="ECO:0000313" key="10">
    <source>
        <dbReference type="EMBL" id="RFA96931.1"/>
    </source>
</evidence>
<reference evidence="11 12" key="1">
    <citation type="submission" date="2017-07" db="EMBL/GenBank/DDBJ databases">
        <title>Draft genome sequence of aerobic hyperthermophilic archaea, Pyrobaculum aerophilum YKB31 and YKB32.</title>
        <authorList>
            <person name="Mochizuki T."/>
            <person name="Berliner A.J."/>
            <person name="Yoshida-Takashima Y."/>
            <person name="Takaki Y."/>
            <person name="Nunoura T."/>
            <person name="Takai K."/>
        </authorList>
    </citation>
    <scope>NUCLEOTIDE SEQUENCE [LARGE SCALE GENOMIC DNA]</scope>
    <source>
        <strain evidence="9 12">YKB31</strain>
        <strain evidence="10 11">YKB32</strain>
    </source>
</reference>
<keyword evidence="4" id="KW-0547">Nucleotide-binding</keyword>
<keyword evidence="3" id="KW-0479">Metal-binding</keyword>
<evidence type="ECO:0000256" key="5">
    <source>
        <dbReference type="ARBA" id="ARBA00022842"/>
    </source>
</evidence>
<dbReference type="Proteomes" id="UP000257123">
    <property type="component" value="Unassembled WGS sequence"/>
</dbReference>
<keyword evidence="5" id="KW-0460">Magnesium</keyword>
<evidence type="ECO:0000256" key="3">
    <source>
        <dbReference type="ARBA" id="ARBA00022723"/>
    </source>
</evidence>
<evidence type="ECO:0000256" key="1">
    <source>
        <dbReference type="ARBA" id="ARBA00022490"/>
    </source>
</evidence>
<evidence type="ECO:0000256" key="6">
    <source>
        <dbReference type="ARBA" id="ARBA00023134"/>
    </source>
</evidence>
<dbReference type="PANTHER" id="PTHR19136:SF81">
    <property type="entry name" value="MOLYBDENUM COFACTOR GUANYLYLTRANSFERASE"/>
    <property type="match status" value="1"/>
</dbReference>
<keyword evidence="7" id="KW-0501">Molybdenum cofactor biosynthesis</keyword>
<dbReference type="OrthoDB" id="28434at2157"/>
<dbReference type="EMBL" id="NMUF01000032">
    <property type="protein sequence ID" value="RFA96931.1"/>
    <property type="molecule type" value="Genomic_DNA"/>
</dbReference>
<name>A0A371R0W1_9CREN</name>
<dbReference type="PANTHER" id="PTHR19136">
    <property type="entry name" value="MOLYBDENUM COFACTOR GUANYLYLTRANSFERASE"/>
    <property type="match status" value="1"/>
</dbReference>
<dbReference type="Pfam" id="PF12804">
    <property type="entry name" value="NTP_transf_3"/>
    <property type="match status" value="1"/>
</dbReference>
<sequence>MALLVVLAGGRSRRFGREKCTYQIGGRRLIDYVIEAGREVADGVVIAAGNNASLYPGERILQDSARFSGPLAAVDAAVNMFNEELLFAPCDVPNVKPRVFEDLLSARAPVAVWVFPNGRVESTIFKASPEAVKPVLNALALHKRNRLDDLFRTTPTLFLSTAQHDIEPAWLLNVNRPADLEGMAVTLGEEVFLRDILLSWPDPPLFKWLGGGEVDPLREEFFKYVEVGLLSMAAHVAKDLSSIFRGFAVLAEAIYSAVDIEKAR</sequence>
<dbReference type="RefSeq" id="WP_116421968.1">
    <property type="nucleotide sequence ID" value="NZ_NMUE01000059.1"/>
</dbReference>
<accession>A0A371R0W1</accession>
<evidence type="ECO:0000313" key="12">
    <source>
        <dbReference type="Proteomes" id="UP000257123"/>
    </source>
</evidence>
<keyword evidence="6" id="KW-0342">GTP-binding</keyword>
<organism evidence="10 11">
    <name type="scientific">Pyrobaculum aerophilum</name>
    <dbReference type="NCBI Taxonomy" id="13773"/>
    <lineage>
        <taxon>Archaea</taxon>
        <taxon>Thermoproteota</taxon>
        <taxon>Thermoprotei</taxon>
        <taxon>Thermoproteales</taxon>
        <taxon>Thermoproteaceae</taxon>
        <taxon>Pyrobaculum</taxon>
    </lineage>
</organism>
<dbReference type="GO" id="GO:0016779">
    <property type="term" value="F:nucleotidyltransferase activity"/>
    <property type="evidence" value="ECO:0007669"/>
    <property type="project" value="TreeGrafter"/>
</dbReference>
<evidence type="ECO:0000313" key="11">
    <source>
        <dbReference type="Proteomes" id="UP000256877"/>
    </source>
</evidence>
<evidence type="ECO:0000256" key="4">
    <source>
        <dbReference type="ARBA" id="ARBA00022741"/>
    </source>
</evidence>
<gene>
    <name evidence="9" type="ORF">CGL51_12660</name>
    <name evidence="10" type="ORF">CGL52_10195</name>
</gene>
<dbReference type="GO" id="GO:0005525">
    <property type="term" value="F:GTP binding"/>
    <property type="evidence" value="ECO:0007669"/>
    <property type="project" value="UniProtKB-KW"/>
</dbReference>
<dbReference type="InterPro" id="IPR029044">
    <property type="entry name" value="Nucleotide-diphossugar_trans"/>
</dbReference>
<dbReference type="CDD" id="cd02503">
    <property type="entry name" value="MobA"/>
    <property type="match status" value="1"/>
</dbReference>
<dbReference type="AlphaFoldDB" id="A0A371R0W1"/>
<dbReference type="Proteomes" id="UP000256877">
    <property type="component" value="Unassembled WGS sequence"/>
</dbReference>
<dbReference type="InterPro" id="IPR013482">
    <property type="entry name" value="Molybde_CF_guanTrfase"/>
</dbReference>
<keyword evidence="1" id="KW-0963">Cytoplasm</keyword>
<feature type="domain" description="MobA-like NTP transferase" evidence="8">
    <location>
        <begin position="5"/>
        <end position="143"/>
    </location>
</feature>
<proteinExistence type="predicted"/>
<dbReference type="GO" id="GO:0046872">
    <property type="term" value="F:metal ion binding"/>
    <property type="evidence" value="ECO:0007669"/>
    <property type="project" value="UniProtKB-KW"/>
</dbReference>
<protein>
    <submittedName>
        <fullName evidence="10">Molybdopterin-guanine dinucleotide biosynthesis protein MobA</fullName>
    </submittedName>
</protein>
<dbReference type="EMBL" id="NMUE01000059">
    <property type="protein sequence ID" value="RFA93512.1"/>
    <property type="molecule type" value="Genomic_DNA"/>
</dbReference>
<keyword evidence="2" id="KW-0808">Transferase</keyword>
<dbReference type="InterPro" id="IPR025877">
    <property type="entry name" value="MobA-like_NTP_Trfase"/>
</dbReference>
<evidence type="ECO:0000256" key="7">
    <source>
        <dbReference type="ARBA" id="ARBA00023150"/>
    </source>
</evidence>
<comment type="caution">
    <text evidence="10">The sequence shown here is derived from an EMBL/GenBank/DDBJ whole genome shotgun (WGS) entry which is preliminary data.</text>
</comment>
<evidence type="ECO:0000256" key="2">
    <source>
        <dbReference type="ARBA" id="ARBA00022679"/>
    </source>
</evidence>
<dbReference type="Gene3D" id="3.90.550.10">
    <property type="entry name" value="Spore Coat Polysaccharide Biosynthesis Protein SpsA, Chain A"/>
    <property type="match status" value="1"/>
</dbReference>
<evidence type="ECO:0000259" key="8">
    <source>
        <dbReference type="Pfam" id="PF12804"/>
    </source>
</evidence>
<evidence type="ECO:0000313" key="9">
    <source>
        <dbReference type="EMBL" id="RFA93512.1"/>
    </source>
</evidence>